<dbReference type="Pfam" id="PF20411">
    <property type="entry name" value="DUF6697"/>
    <property type="match status" value="1"/>
</dbReference>
<keyword evidence="4" id="KW-1185">Reference proteome</keyword>
<dbReference type="Proteomes" id="UP000027265">
    <property type="component" value="Unassembled WGS sequence"/>
</dbReference>
<reference evidence="4" key="1">
    <citation type="journal article" date="2014" name="Proc. Natl. Acad. Sci. U.S.A.">
        <title>Extensive sampling of basidiomycete genomes demonstrates inadequacy of the white-rot/brown-rot paradigm for wood decay fungi.</title>
        <authorList>
            <person name="Riley R."/>
            <person name="Salamov A.A."/>
            <person name="Brown D.W."/>
            <person name="Nagy L.G."/>
            <person name="Floudas D."/>
            <person name="Held B.W."/>
            <person name="Levasseur A."/>
            <person name="Lombard V."/>
            <person name="Morin E."/>
            <person name="Otillar R."/>
            <person name="Lindquist E.A."/>
            <person name="Sun H."/>
            <person name="LaButti K.M."/>
            <person name="Schmutz J."/>
            <person name="Jabbour D."/>
            <person name="Luo H."/>
            <person name="Baker S.E."/>
            <person name="Pisabarro A.G."/>
            <person name="Walton J.D."/>
            <person name="Blanchette R.A."/>
            <person name="Henrissat B."/>
            <person name="Martin F."/>
            <person name="Cullen D."/>
            <person name="Hibbett D.S."/>
            <person name="Grigoriev I.V."/>
        </authorList>
    </citation>
    <scope>NUCLEOTIDE SEQUENCE [LARGE SCALE GENOMIC DNA]</scope>
    <source>
        <strain evidence="4">MUCL 33604</strain>
    </source>
</reference>
<feature type="compositionally biased region" description="Basic residues" evidence="1">
    <location>
        <begin position="262"/>
        <end position="275"/>
    </location>
</feature>
<evidence type="ECO:0000313" key="4">
    <source>
        <dbReference type="Proteomes" id="UP000027265"/>
    </source>
</evidence>
<feature type="region of interest" description="Disordered" evidence="1">
    <location>
        <begin position="231"/>
        <end position="275"/>
    </location>
</feature>
<proteinExistence type="predicted"/>
<dbReference type="InterPro" id="IPR046520">
    <property type="entry name" value="DUF6697"/>
</dbReference>
<dbReference type="AlphaFoldDB" id="A0A067PBC3"/>
<dbReference type="InParanoid" id="A0A067PBC3"/>
<protein>
    <recommendedName>
        <fullName evidence="2">DUF6697 domain-containing protein</fullName>
    </recommendedName>
</protein>
<evidence type="ECO:0000259" key="2">
    <source>
        <dbReference type="Pfam" id="PF20411"/>
    </source>
</evidence>
<evidence type="ECO:0000256" key="1">
    <source>
        <dbReference type="SAM" id="MobiDB-lite"/>
    </source>
</evidence>
<dbReference type="HOGENOM" id="CLU_046159_0_0_1"/>
<feature type="domain" description="DUF6697" evidence="2">
    <location>
        <begin position="39"/>
        <end position="226"/>
    </location>
</feature>
<accession>A0A067PBC3</accession>
<feature type="compositionally biased region" description="Basic residues" evidence="1">
    <location>
        <begin position="239"/>
        <end position="248"/>
    </location>
</feature>
<dbReference type="OrthoDB" id="3176940at2759"/>
<sequence length="275" mass="31626">MSKSRLKIDSAGTVYERIRTIGFEPYPITLDEGIKDVKVPRAFVSNLFGGNPQKTFPEVASERVQQHGYDNFMMLNCNYNPEAPKYPGSPGLFYSPRAETRPEQRVFVGIKPKEFGYKGQYELVEVDSLTSDEFTSQSNAFKRTWAKGIMDNKWGREIRTRIILRRRLHREPTKREFEKAMEAGFTHQDLTESEIENAYVVGQEKIFLYALKCVGYDEGFQRTIADAYTPDWTPPAKAKGVKRAKRKDSKMDQKAKGAAHVSRLRRATAGRRPRR</sequence>
<dbReference type="STRING" id="933084.A0A067PBC3"/>
<dbReference type="EMBL" id="KL197743">
    <property type="protein sequence ID" value="KDQ52049.1"/>
    <property type="molecule type" value="Genomic_DNA"/>
</dbReference>
<evidence type="ECO:0000313" key="3">
    <source>
        <dbReference type="EMBL" id="KDQ52049.1"/>
    </source>
</evidence>
<gene>
    <name evidence="3" type="ORF">JAAARDRAFT_184640</name>
</gene>
<name>A0A067PBC3_9AGAM</name>
<organism evidence="3 4">
    <name type="scientific">Jaapia argillacea MUCL 33604</name>
    <dbReference type="NCBI Taxonomy" id="933084"/>
    <lineage>
        <taxon>Eukaryota</taxon>
        <taxon>Fungi</taxon>
        <taxon>Dikarya</taxon>
        <taxon>Basidiomycota</taxon>
        <taxon>Agaricomycotina</taxon>
        <taxon>Agaricomycetes</taxon>
        <taxon>Agaricomycetidae</taxon>
        <taxon>Jaapiales</taxon>
        <taxon>Jaapiaceae</taxon>
        <taxon>Jaapia</taxon>
    </lineage>
</organism>